<feature type="transmembrane region" description="Helical" evidence="1">
    <location>
        <begin position="33"/>
        <end position="58"/>
    </location>
</feature>
<dbReference type="PANTHER" id="PTHR24414">
    <property type="entry name" value="F-BOX/KELCH-REPEAT PROTEIN SKIP4"/>
    <property type="match status" value="1"/>
</dbReference>
<reference evidence="4 5" key="2">
    <citation type="submission" date="2025-04" db="UniProtKB">
        <authorList>
            <consortium name="RefSeq"/>
        </authorList>
    </citation>
    <scope>IDENTIFICATION</scope>
    <source>
        <tissue evidence="4 5">Leaf</tissue>
    </source>
</reference>
<dbReference type="AlphaFoldDB" id="A0A6J0MI98"/>
<keyword evidence="1" id="KW-0472">Membrane</keyword>
<evidence type="ECO:0000313" key="3">
    <source>
        <dbReference type="Proteomes" id="UP000504610"/>
    </source>
</evidence>
<feature type="transmembrane region" description="Helical" evidence="1">
    <location>
        <begin position="65"/>
        <end position="82"/>
    </location>
</feature>
<proteinExistence type="predicted"/>
<gene>
    <name evidence="4 5" type="primary">LOC108843505</name>
</gene>
<protein>
    <submittedName>
        <fullName evidence="4 5">F-box/kelch-repeat protein At4g38940</fullName>
    </submittedName>
</protein>
<evidence type="ECO:0000313" key="5">
    <source>
        <dbReference type="RefSeq" id="XP_018472220.1"/>
    </source>
</evidence>
<evidence type="ECO:0000313" key="4">
    <source>
        <dbReference type="RefSeq" id="XP_018472219.1"/>
    </source>
</evidence>
<reference evidence="3" key="1">
    <citation type="journal article" date="2019" name="Database">
        <title>The radish genome database (RadishGD): an integrated information resource for radish genomics.</title>
        <authorList>
            <person name="Yu H.J."/>
            <person name="Baek S."/>
            <person name="Lee Y.J."/>
            <person name="Cho A."/>
            <person name="Mun J.H."/>
        </authorList>
    </citation>
    <scope>NUCLEOTIDE SEQUENCE [LARGE SCALE GENOMIC DNA]</scope>
    <source>
        <strain evidence="3">cv. WK10039</strain>
    </source>
</reference>
<evidence type="ECO:0000256" key="1">
    <source>
        <dbReference type="SAM" id="Phobius"/>
    </source>
</evidence>
<name>A0A6J0MI98_RAPSA</name>
<dbReference type="InterPro" id="IPR057499">
    <property type="entry name" value="Kelch_FKB95"/>
</dbReference>
<organism evidence="3 5">
    <name type="scientific">Raphanus sativus</name>
    <name type="common">Radish</name>
    <name type="synonym">Raphanus raphanistrum var. sativus</name>
    <dbReference type="NCBI Taxonomy" id="3726"/>
    <lineage>
        <taxon>Eukaryota</taxon>
        <taxon>Viridiplantae</taxon>
        <taxon>Streptophyta</taxon>
        <taxon>Embryophyta</taxon>
        <taxon>Tracheophyta</taxon>
        <taxon>Spermatophyta</taxon>
        <taxon>Magnoliopsida</taxon>
        <taxon>eudicotyledons</taxon>
        <taxon>Gunneridae</taxon>
        <taxon>Pentapetalae</taxon>
        <taxon>rosids</taxon>
        <taxon>malvids</taxon>
        <taxon>Brassicales</taxon>
        <taxon>Brassicaceae</taxon>
        <taxon>Brassiceae</taxon>
        <taxon>Raphanus</taxon>
    </lineage>
</organism>
<keyword evidence="3" id="KW-1185">Reference proteome</keyword>
<dbReference type="InterPro" id="IPR050354">
    <property type="entry name" value="F-box/kelch-repeat_ARATH"/>
</dbReference>
<evidence type="ECO:0000259" key="2">
    <source>
        <dbReference type="Pfam" id="PF25210"/>
    </source>
</evidence>
<dbReference type="RefSeq" id="XP_018472219.1">
    <property type="nucleotide sequence ID" value="XM_018616717.2"/>
</dbReference>
<dbReference type="PANTHER" id="PTHR24414:SF135">
    <property type="entry name" value="F-BOX DOMAIN-CONTAINING PROTEIN"/>
    <property type="match status" value="1"/>
</dbReference>
<sequence>MYLGVTIKESPSFQSASGHSLNRLGCTRKGLPWIALITISLLFSTTGTTVMSVCILFYRKPTAMAYAWFFSLAFPLCLAVEALSRLVGGFTCLVGSTMMTSSAFSIDFISNTRQTLPSMPFPMSDTAAEFIDGRIYVVGNRCGVDSKVVVVFDTETQTWEPEMKKPEMGMYGCVVAMGGKIYMRDINKSFVYEPKENKWETEEVLSSKEWENACVFDDVLYYRDYWKNKLRWFDPKQRCWGVVKGVDKLLAETRRVGWSQTVSYGGKLVLLFPKGKFSGITREICCAEISLERPDGGLIWGHVDQSYDLRLTAGGNFHITKALAVAV</sequence>
<accession>A0A6J0MI98</accession>
<dbReference type="RefSeq" id="XP_018472220.1">
    <property type="nucleotide sequence ID" value="XM_018616718.2"/>
</dbReference>
<dbReference type="Gene3D" id="2.120.10.80">
    <property type="entry name" value="Kelch-type beta propeller"/>
    <property type="match status" value="1"/>
</dbReference>
<feature type="domain" description="FKB95-like N-terminal Kelch" evidence="2">
    <location>
        <begin position="98"/>
        <end position="305"/>
    </location>
</feature>
<keyword evidence="1" id="KW-0812">Transmembrane</keyword>
<dbReference type="InterPro" id="IPR015915">
    <property type="entry name" value="Kelch-typ_b-propeller"/>
</dbReference>
<dbReference type="KEGG" id="rsz:108843505"/>
<dbReference type="Proteomes" id="UP000504610">
    <property type="component" value="Chromosome 2"/>
</dbReference>
<keyword evidence="1" id="KW-1133">Transmembrane helix</keyword>
<dbReference type="SUPFAM" id="SSF117281">
    <property type="entry name" value="Kelch motif"/>
    <property type="match status" value="1"/>
</dbReference>
<dbReference type="GeneID" id="108843505"/>
<dbReference type="Pfam" id="PF25210">
    <property type="entry name" value="Kelch_FKB95"/>
    <property type="match status" value="1"/>
</dbReference>